<dbReference type="GO" id="GO:0061512">
    <property type="term" value="P:protein localization to cilium"/>
    <property type="evidence" value="ECO:0007669"/>
    <property type="project" value="TreeGrafter"/>
</dbReference>
<evidence type="ECO:0000256" key="2">
    <source>
        <dbReference type="ARBA" id="ARBA00022803"/>
    </source>
</evidence>
<name>A0A3M7RXV6_BRAPC</name>
<feature type="repeat" description="TPR" evidence="4">
    <location>
        <begin position="156"/>
        <end position="189"/>
    </location>
</feature>
<reference evidence="7 8" key="1">
    <citation type="journal article" date="2018" name="Sci. Rep.">
        <title>Genomic signatures of local adaptation to the degree of environmental predictability in rotifers.</title>
        <authorList>
            <person name="Franch-Gras L."/>
            <person name="Hahn C."/>
            <person name="Garcia-Roger E.M."/>
            <person name="Carmona M.J."/>
            <person name="Serra M."/>
            <person name="Gomez A."/>
        </authorList>
    </citation>
    <scope>NUCLEOTIDE SEQUENCE [LARGE SCALE GENOMIC DNA]</scope>
    <source>
        <strain evidence="7">HYR1</strain>
    </source>
</reference>
<keyword evidence="2 4" id="KW-0802">TPR repeat</keyword>
<dbReference type="SMART" id="SM00028">
    <property type="entry name" value="TPR"/>
    <property type="match status" value="8"/>
</dbReference>
<organism evidence="7 8">
    <name type="scientific">Brachionus plicatilis</name>
    <name type="common">Marine rotifer</name>
    <name type="synonym">Brachionus muelleri</name>
    <dbReference type="NCBI Taxonomy" id="10195"/>
    <lineage>
        <taxon>Eukaryota</taxon>
        <taxon>Metazoa</taxon>
        <taxon>Spiralia</taxon>
        <taxon>Gnathifera</taxon>
        <taxon>Rotifera</taxon>
        <taxon>Eurotatoria</taxon>
        <taxon>Monogononta</taxon>
        <taxon>Pseudotrocha</taxon>
        <taxon>Ploima</taxon>
        <taxon>Brachionidae</taxon>
        <taxon>Brachionus</taxon>
    </lineage>
</organism>
<evidence type="ECO:0000256" key="5">
    <source>
        <dbReference type="SAM" id="MobiDB-lite"/>
    </source>
</evidence>
<dbReference type="GO" id="GO:0060271">
    <property type="term" value="P:cilium assembly"/>
    <property type="evidence" value="ECO:0007669"/>
    <property type="project" value="TreeGrafter"/>
</dbReference>
<dbReference type="OrthoDB" id="309339at2759"/>
<dbReference type="STRING" id="10195.A0A3M7RXV6"/>
<dbReference type="Pfam" id="PF25063">
    <property type="entry name" value="ARM_TT21_C"/>
    <property type="match status" value="1"/>
</dbReference>
<dbReference type="PROSITE" id="PS50005">
    <property type="entry name" value="TPR"/>
    <property type="match status" value="4"/>
</dbReference>
<dbReference type="InterPro" id="IPR019734">
    <property type="entry name" value="TPR_rpt"/>
</dbReference>
<evidence type="ECO:0000256" key="4">
    <source>
        <dbReference type="PROSITE-ProRule" id="PRU00339"/>
    </source>
</evidence>
<dbReference type="Pfam" id="PF13181">
    <property type="entry name" value="TPR_8"/>
    <property type="match status" value="1"/>
</dbReference>
<evidence type="ECO:0000256" key="1">
    <source>
        <dbReference type="ARBA" id="ARBA00022737"/>
    </source>
</evidence>
<feature type="compositionally biased region" description="Basic and acidic residues" evidence="5">
    <location>
        <begin position="448"/>
        <end position="460"/>
    </location>
</feature>
<feature type="compositionally biased region" description="Basic and acidic residues" evidence="5">
    <location>
        <begin position="422"/>
        <end position="435"/>
    </location>
</feature>
<dbReference type="GO" id="GO:0036064">
    <property type="term" value="C:ciliary basal body"/>
    <property type="evidence" value="ECO:0007669"/>
    <property type="project" value="TreeGrafter"/>
</dbReference>
<evidence type="ECO:0000256" key="3">
    <source>
        <dbReference type="ARBA" id="ARBA00023778"/>
    </source>
</evidence>
<feature type="repeat" description="TPR" evidence="4">
    <location>
        <begin position="190"/>
        <end position="223"/>
    </location>
</feature>
<dbReference type="AlphaFoldDB" id="A0A3M7RXV6"/>
<dbReference type="Proteomes" id="UP000276133">
    <property type="component" value="Unassembled WGS sequence"/>
</dbReference>
<evidence type="ECO:0000313" key="8">
    <source>
        <dbReference type="Proteomes" id="UP000276133"/>
    </source>
</evidence>
<feature type="compositionally biased region" description="Polar residues" evidence="5">
    <location>
        <begin position="437"/>
        <end position="447"/>
    </location>
</feature>
<feature type="repeat" description="TPR" evidence="4">
    <location>
        <begin position="258"/>
        <end position="291"/>
    </location>
</feature>
<evidence type="ECO:0000313" key="7">
    <source>
        <dbReference type="EMBL" id="RNA28391.1"/>
    </source>
</evidence>
<feature type="repeat" description="TPR" evidence="4">
    <location>
        <begin position="292"/>
        <end position="325"/>
    </location>
</feature>
<proteinExistence type="inferred from homology"/>
<keyword evidence="1" id="KW-0677">Repeat</keyword>
<comment type="similarity">
    <text evidence="3">Belongs to the BBS4 family.</text>
</comment>
<dbReference type="PANTHER" id="PTHR44186">
    <property type="match status" value="1"/>
</dbReference>
<dbReference type="EMBL" id="REGN01002398">
    <property type="protein sequence ID" value="RNA28391.1"/>
    <property type="molecule type" value="Genomic_DNA"/>
</dbReference>
<dbReference type="SUPFAM" id="SSF48452">
    <property type="entry name" value="TPR-like"/>
    <property type="match status" value="2"/>
</dbReference>
<dbReference type="Gene3D" id="1.25.40.10">
    <property type="entry name" value="Tetratricopeptide repeat domain"/>
    <property type="match status" value="3"/>
</dbReference>
<gene>
    <name evidence="7" type="ORF">BpHYR1_031781</name>
</gene>
<keyword evidence="8" id="KW-1185">Reference proteome</keyword>
<accession>A0A3M7RXV6</accession>
<feature type="domain" description="Tetratricopeptide repeat protein 21A/21B C-terminal ARM" evidence="6">
    <location>
        <begin position="108"/>
        <end position="220"/>
    </location>
</feature>
<sequence>MASKNDSTSTAEKIPKLPSLESLNWLLHLFYIRKDFKACKDLIKEQVTLTNGNSEYALYVHALIMRQEGRIQESLELFQSCSVINPANVLNLKQVARSLFLLGRHKASIDVFNEALKKAPSDWEIKHNIGICFWHLKQNEKAKQYFKEAINLSKSEISFLMMAKVFIQENNADAAIEILVKAAEYNPESCEILTTLGLLYMKQRHFQKSFEALGNALTYNPTYYKSIMAVCNMIQIHNDHDVALNKYRIAADTAPESPRLWNNIGMCFFGKKKFVAAISCLKRATYLSPFEWKILYNLGLVHLAMQQYASAFRYLNSAVNFRPKEPLIYSLIAVALTHLEDSVNAKQAYEHSLALDGENVYTNLNFAVFLYNQGDRQGAVSRLIEFRKNFDSIIQGKRKDIDPELQDVVSKLGPILNLGETPRPKSIEQKQEKIANDSAQKYSNITKPTDDSEENYRRESTIASVSNVGFDGSSRSETPRTESRVSTANLMRRDFEN</sequence>
<dbReference type="InterPro" id="IPR011990">
    <property type="entry name" value="TPR-like_helical_dom_sf"/>
</dbReference>
<dbReference type="PANTHER" id="PTHR44186:SF1">
    <property type="entry name" value="BARDET-BIEDL SYNDROME 4 PROTEIN"/>
    <property type="match status" value="1"/>
</dbReference>
<dbReference type="Pfam" id="PF13432">
    <property type="entry name" value="TPR_16"/>
    <property type="match status" value="1"/>
</dbReference>
<comment type="caution">
    <text evidence="7">The sequence shown here is derived from an EMBL/GenBank/DDBJ whole genome shotgun (WGS) entry which is preliminary data.</text>
</comment>
<evidence type="ECO:0000259" key="6">
    <source>
        <dbReference type="Pfam" id="PF25063"/>
    </source>
</evidence>
<feature type="region of interest" description="Disordered" evidence="5">
    <location>
        <begin position="419"/>
        <end position="497"/>
    </location>
</feature>
<dbReference type="InterPro" id="IPR056834">
    <property type="entry name" value="ARM_TT21_C"/>
</dbReference>
<protein>
    <submittedName>
        <fullName evidence="7">Bardet-Biedl syndrome 4 isoform X2</fullName>
    </submittedName>
</protein>